<name>A0A1H8I0J5_9RHOB</name>
<dbReference type="OrthoDB" id="8453810at2"/>
<protein>
    <submittedName>
        <fullName evidence="1">Uncharacterized protein</fullName>
    </submittedName>
</protein>
<dbReference type="Proteomes" id="UP000199585">
    <property type="component" value="Unassembled WGS sequence"/>
</dbReference>
<keyword evidence="2" id="KW-1185">Reference proteome</keyword>
<organism evidence="1 2">
    <name type="scientific">Loktanella fryxellensis</name>
    <dbReference type="NCBI Taxonomy" id="245187"/>
    <lineage>
        <taxon>Bacteria</taxon>
        <taxon>Pseudomonadati</taxon>
        <taxon>Pseudomonadota</taxon>
        <taxon>Alphaproteobacteria</taxon>
        <taxon>Rhodobacterales</taxon>
        <taxon>Roseobacteraceae</taxon>
        <taxon>Loktanella</taxon>
    </lineage>
</organism>
<proteinExistence type="predicted"/>
<dbReference type="STRING" id="245187.SAMN04488003_1233"/>
<sequence length="72" mass="8027">MYRHIACGANSLKPDDLKPLERRAEMCRILAVGLIRLHARQSSELSAEIGECSLHIQSDWSGTANANHRRTA</sequence>
<gene>
    <name evidence="1" type="ORF">SAMN04488003_1233</name>
</gene>
<reference evidence="1 2" key="1">
    <citation type="submission" date="2016-10" db="EMBL/GenBank/DDBJ databases">
        <authorList>
            <person name="de Groot N.N."/>
        </authorList>
    </citation>
    <scope>NUCLEOTIDE SEQUENCE [LARGE SCALE GENOMIC DNA]</scope>
    <source>
        <strain evidence="1 2">DSM 16213</strain>
    </source>
</reference>
<dbReference type="EMBL" id="FOCI01000023">
    <property type="protein sequence ID" value="SEN61388.1"/>
    <property type="molecule type" value="Genomic_DNA"/>
</dbReference>
<accession>A0A1H8I0J5</accession>
<dbReference type="AlphaFoldDB" id="A0A1H8I0J5"/>
<evidence type="ECO:0000313" key="2">
    <source>
        <dbReference type="Proteomes" id="UP000199585"/>
    </source>
</evidence>
<evidence type="ECO:0000313" key="1">
    <source>
        <dbReference type="EMBL" id="SEN61388.1"/>
    </source>
</evidence>